<evidence type="ECO:0000313" key="2">
    <source>
        <dbReference type="EMBL" id="MFC5950024.1"/>
    </source>
</evidence>
<keyword evidence="1" id="KW-0472">Membrane</keyword>
<evidence type="ECO:0000313" key="3">
    <source>
        <dbReference type="Proteomes" id="UP001596119"/>
    </source>
</evidence>
<dbReference type="InterPro" id="IPR009200">
    <property type="entry name" value="DUF1269_membrane"/>
</dbReference>
<accession>A0ABW1ICD8</accession>
<dbReference type="EMBL" id="JBHSQK010000043">
    <property type="protein sequence ID" value="MFC5950024.1"/>
    <property type="molecule type" value="Genomic_DNA"/>
</dbReference>
<keyword evidence="3" id="KW-1185">Reference proteome</keyword>
<comment type="caution">
    <text evidence="2">The sequence shown here is derived from an EMBL/GenBank/DDBJ whole genome shotgun (WGS) entry which is preliminary data.</text>
</comment>
<dbReference type="Pfam" id="PF06897">
    <property type="entry name" value="DUF1269"/>
    <property type="match status" value="1"/>
</dbReference>
<evidence type="ECO:0000256" key="1">
    <source>
        <dbReference type="SAM" id="Phobius"/>
    </source>
</evidence>
<organism evidence="2 3">
    <name type="scientific">Pseudonocardia lutea</name>
    <dbReference type="NCBI Taxonomy" id="2172015"/>
    <lineage>
        <taxon>Bacteria</taxon>
        <taxon>Bacillati</taxon>
        <taxon>Actinomycetota</taxon>
        <taxon>Actinomycetes</taxon>
        <taxon>Pseudonocardiales</taxon>
        <taxon>Pseudonocardiaceae</taxon>
        <taxon>Pseudonocardia</taxon>
    </lineage>
</organism>
<gene>
    <name evidence="2" type="ORF">ACFQH9_17265</name>
</gene>
<sequence length="166" mass="18253">MATLTVWKFDEPGGARRALDVVERLQKQELLTLEDAAVVTWPADRKKPKTEQLHSMKGAGALGGSFWGLLFGLLFFVPLLGMAVGAAMGALAGSMSDVGIDDRFIKEVREKVTPGTSALFLMTSRVVQDKVLDEFRGTQAELISTNLSKEQEEKLREVFAEEHETV</sequence>
<reference evidence="3" key="1">
    <citation type="journal article" date="2019" name="Int. J. Syst. Evol. Microbiol.">
        <title>The Global Catalogue of Microorganisms (GCM) 10K type strain sequencing project: providing services to taxonomists for standard genome sequencing and annotation.</title>
        <authorList>
            <consortium name="The Broad Institute Genomics Platform"/>
            <consortium name="The Broad Institute Genome Sequencing Center for Infectious Disease"/>
            <person name="Wu L."/>
            <person name="Ma J."/>
        </authorList>
    </citation>
    <scope>NUCLEOTIDE SEQUENCE [LARGE SCALE GENOMIC DNA]</scope>
    <source>
        <strain evidence="3">CGMCC 4.7397</strain>
    </source>
</reference>
<dbReference type="Proteomes" id="UP001596119">
    <property type="component" value="Unassembled WGS sequence"/>
</dbReference>
<keyword evidence="1" id="KW-1133">Transmembrane helix</keyword>
<proteinExistence type="predicted"/>
<name>A0ABW1ICD8_9PSEU</name>
<feature type="transmembrane region" description="Helical" evidence="1">
    <location>
        <begin position="66"/>
        <end position="93"/>
    </location>
</feature>
<keyword evidence="1" id="KW-0812">Transmembrane</keyword>
<dbReference type="RefSeq" id="WP_379567163.1">
    <property type="nucleotide sequence ID" value="NZ_JBHSQK010000043.1"/>
</dbReference>
<protein>
    <submittedName>
        <fullName evidence="2">DUF1269 domain-containing protein</fullName>
    </submittedName>
</protein>